<sequence length="88" mass="10101">MTELEEQSGTEDSDTHLLEKADVTETAEPLLIENNSRSSEEADKSRERCLISRNKWSSIVYRRGQKQLTRLFLREAEYALELALAEGN</sequence>
<dbReference type="AlphaFoldDB" id="A0A2P5E1C9"/>
<dbReference type="STRING" id="3476.A0A2P5E1C9"/>
<accession>A0A2P5E1C9</accession>
<proteinExistence type="predicted"/>
<keyword evidence="3" id="KW-1185">Reference proteome</keyword>
<feature type="compositionally biased region" description="Acidic residues" evidence="1">
    <location>
        <begin position="1"/>
        <end position="12"/>
    </location>
</feature>
<dbReference type="OrthoDB" id="42889at2759"/>
<name>A0A2P5E1C9_PARAD</name>
<dbReference type="Proteomes" id="UP000237105">
    <property type="component" value="Unassembled WGS sequence"/>
</dbReference>
<evidence type="ECO:0000256" key="1">
    <source>
        <dbReference type="SAM" id="MobiDB-lite"/>
    </source>
</evidence>
<evidence type="ECO:0000313" key="3">
    <source>
        <dbReference type="Proteomes" id="UP000237105"/>
    </source>
</evidence>
<gene>
    <name evidence="2" type="ORF">PanWU01x14_010900</name>
</gene>
<feature type="compositionally biased region" description="Basic and acidic residues" evidence="1">
    <location>
        <begin position="13"/>
        <end position="23"/>
    </location>
</feature>
<protein>
    <submittedName>
        <fullName evidence="2">Uncharacterized protein</fullName>
    </submittedName>
</protein>
<reference evidence="3" key="1">
    <citation type="submission" date="2016-06" db="EMBL/GenBank/DDBJ databases">
        <title>Parallel loss of symbiosis genes in relatives of nitrogen-fixing non-legume Parasponia.</title>
        <authorList>
            <person name="Van Velzen R."/>
            <person name="Holmer R."/>
            <person name="Bu F."/>
            <person name="Rutten L."/>
            <person name="Van Zeijl A."/>
            <person name="Liu W."/>
            <person name="Santuari L."/>
            <person name="Cao Q."/>
            <person name="Sharma T."/>
            <person name="Shen D."/>
            <person name="Roswanjaya Y."/>
            <person name="Wardhani T."/>
            <person name="Kalhor M.S."/>
            <person name="Jansen J."/>
            <person name="Van den Hoogen J."/>
            <person name="Gungor B."/>
            <person name="Hartog M."/>
            <person name="Hontelez J."/>
            <person name="Verver J."/>
            <person name="Yang W.-C."/>
            <person name="Schijlen E."/>
            <person name="Repin R."/>
            <person name="Schilthuizen M."/>
            <person name="Schranz E."/>
            <person name="Heidstra R."/>
            <person name="Miyata K."/>
            <person name="Fedorova E."/>
            <person name="Kohlen W."/>
            <person name="Bisseling T."/>
            <person name="Smit S."/>
            <person name="Geurts R."/>
        </authorList>
    </citation>
    <scope>NUCLEOTIDE SEQUENCE [LARGE SCALE GENOMIC DNA]</scope>
    <source>
        <strain evidence="3">cv. WU1-14</strain>
    </source>
</reference>
<evidence type="ECO:0000313" key="2">
    <source>
        <dbReference type="EMBL" id="PON79355.1"/>
    </source>
</evidence>
<comment type="caution">
    <text evidence="2">The sequence shown here is derived from an EMBL/GenBank/DDBJ whole genome shotgun (WGS) entry which is preliminary data.</text>
</comment>
<organism evidence="2 3">
    <name type="scientific">Parasponia andersonii</name>
    <name type="common">Sponia andersonii</name>
    <dbReference type="NCBI Taxonomy" id="3476"/>
    <lineage>
        <taxon>Eukaryota</taxon>
        <taxon>Viridiplantae</taxon>
        <taxon>Streptophyta</taxon>
        <taxon>Embryophyta</taxon>
        <taxon>Tracheophyta</taxon>
        <taxon>Spermatophyta</taxon>
        <taxon>Magnoliopsida</taxon>
        <taxon>eudicotyledons</taxon>
        <taxon>Gunneridae</taxon>
        <taxon>Pentapetalae</taxon>
        <taxon>rosids</taxon>
        <taxon>fabids</taxon>
        <taxon>Rosales</taxon>
        <taxon>Cannabaceae</taxon>
        <taxon>Parasponia</taxon>
    </lineage>
</organism>
<feature type="region of interest" description="Disordered" evidence="1">
    <location>
        <begin position="1"/>
        <end position="46"/>
    </location>
</feature>
<dbReference type="EMBL" id="JXTB01000004">
    <property type="protein sequence ID" value="PON79355.1"/>
    <property type="molecule type" value="Genomic_DNA"/>
</dbReference>